<accession>A0A7R9XYB7</accession>
<comment type="similarity">
    <text evidence="1">Belongs to the cyclin family.</text>
</comment>
<evidence type="ECO:0000259" key="3">
    <source>
        <dbReference type="SMART" id="SM00385"/>
    </source>
</evidence>
<feature type="domain" description="Cyclin-like" evidence="3">
    <location>
        <begin position="33"/>
        <end position="120"/>
    </location>
</feature>
<dbReference type="PANTHER" id="PTHR10026">
    <property type="entry name" value="CYCLIN"/>
    <property type="match status" value="1"/>
</dbReference>
<dbReference type="PIRSF" id="PIRSF028758">
    <property type="entry name" value="Cyclin, C/H/G types"/>
    <property type="match status" value="1"/>
</dbReference>
<dbReference type="Gene3D" id="1.10.472.10">
    <property type="entry name" value="Cyclin-like"/>
    <property type="match status" value="2"/>
</dbReference>
<feature type="compositionally biased region" description="Basic and acidic residues" evidence="2">
    <location>
        <begin position="216"/>
        <end position="226"/>
    </location>
</feature>
<dbReference type="SMART" id="SM00385">
    <property type="entry name" value="CYCLIN"/>
    <property type="match status" value="2"/>
</dbReference>
<evidence type="ECO:0000313" key="4">
    <source>
        <dbReference type="EMBL" id="CAD8233688.1"/>
    </source>
</evidence>
<dbReference type="CDD" id="cd20514">
    <property type="entry name" value="CYCLIN_CCNC_rpt2"/>
    <property type="match status" value="1"/>
</dbReference>
<dbReference type="GO" id="GO:0006357">
    <property type="term" value="P:regulation of transcription by RNA polymerase II"/>
    <property type="evidence" value="ECO:0007669"/>
    <property type="project" value="InterPro"/>
</dbReference>
<name>A0A7R9XYB7_9VIRI</name>
<evidence type="ECO:0000256" key="1">
    <source>
        <dbReference type="RuleBase" id="RU000383"/>
    </source>
</evidence>
<proteinExistence type="inferred from homology"/>
<sequence length="271" mass="30614">MASNFWQSTHCRRWILPRVDIPRGRGALAATTMWMVQLSCKARMRQRVAATAIVMLRRFTAVANRDDEYDPQAVGVACLYLASKAEECTMQAKHWVRYAGALGFHLTLTDLLELEMHVLEGLECDLVVFHPYRPLLTLIDRARLGAVTQDAWSLCNDSYHTDVCLLYPPYVTAVAALYVACVINNVDMRPIFADLQVNTDEVYEVGRILMDAYTKENERRSKEAATRRSSPAEGSAAARVQPSDGKVAPPHKRQKQHAAWERRPPAKQQSK</sequence>
<keyword evidence="1" id="KW-0195">Cyclin</keyword>
<gene>
    <name evidence="4" type="ORF">PCOL08062_LOCUS3166</name>
</gene>
<feature type="domain" description="Cyclin-like" evidence="3">
    <location>
        <begin position="133"/>
        <end position="211"/>
    </location>
</feature>
<dbReference type="InterPro" id="IPR043198">
    <property type="entry name" value="Cyclin/Ssn8"/>
</dbReference>
<protein>
    <recommendedName>
        <fullName evidence="3">Cyclin-like domain-containing protein</fullName>
    </recommendedName>
</protein>
<dbReference type="Pfam" id="PF00134">
    <property type="entry name" value="Cyclin_N"/>
    <property type="match status" value="1"/>
</dbReference>
<dbReference type="EMBL" id="HBDZ01004151">
    <property type="protein sequence ID" value="CAD8233688.1"/>
    <property type="molecule type" value="Transcribed_RNA"/>
</dbReference>
<feature type="region of interest" description="Disordered" evidence="2">
    <location>
        <begin position="216"/>
        <end position="271"/>
    </location>
</feature>
<dbReference type="SUPFAM" id="SSF47954">
    <property type="entry name" value="Cyclin-like"/>
    <property type="match status" value="2"/>
</dbReference>
<dbReference type="InterPro" id="IPR036915">
    <property type="entry name" value="Cyclin-like_sf"/>
</dbReference>
<dbReference type="GO" id="GO:0016538">
    <property type="term" value="F:cyclin-dependent protein serine/threonine kinase regulator activity"/>
    <property type="evidence" value="ECO:0007669"/>
    <property type="project" value="InterPro"/>
</dbReference>
<evidence type="ECO:0000256" key="2">
    <source>
        <dbReference type="SAM" id="MobiDB-lite"/>
    </source>
</evidence>
<dbReference type="AlphaFoldDB" id="A0A7R9XYB7"/>
<organism evidence="4">
    <name type="scientific">Prasinoderma coloniale</name>
    <dbReference type="NCBI Taxonomy" id="156133"/>
    <lineage>
        <taxon>Eukaryota</taxon>
        <taxon>Viridiplantae</taxon>
        <taxon>Prasinodermophyta</taxon>
        <taxon>Prasinodermophyceae</taxon>
        <taxon>Prasinodermales</taxon>
        <taxon>Prasinodermaceae</taxon>
        <taxon>Prasinoderma</taxon>
    </lineage>
</organism>
<dbReference type="InterPro" id="IPR006671">
    <property type="entry name" value="Cyclin_N"/>
</dbReference>
<reference evidence="4" key="1">
    <citation type="submission" date="2021-01" db="EMBL/GenBank/DDBJ databases">
        <authorList>
            <person name="Corre E."/>
            <person name="Pelletier E."/>
            <person name="Niang G."/>
            <person name="Scheremetjew M."/>
            <person name="Finn R."/>
            <person name="Kale V."/>
            <person name="Holt S."/>
            <person name="Cochrane G."/>
            <person name="Meng A."/>
            <person name="Brown T."/>
            <person name="Cohen L."/>
        </authorList>
    </citation>
    <scope>NUCLEOTIDE SEQUENCE</scope>
    <source>
        <strain evidence="4">CCMP1413</strain>
    </source>
</reference>
<dbReference type="InterPro" id="IPR013763">
    <property type="entry name" value="Cyclin-like_dom"/>
</dbReference>